<evidence type="ECO:0000313" key="7">
    <source>
        <dbReference type="Proteomes" id="UP001501447"/>
    </source>
</evidence>
<dbReference type="PANTHER" id="PTHR12526">
    <property type="entry name" value="GLYCOSYLTRANSFERASE"/>
    <property type="match status" value="1"/>
</dbReference>
<feature type="region of interest" description="Disordered" evidence="4">
    <location>
        <begin position="498"/>
        <end position="607"/>
    </location>
</feature>
<feature type="compositionally biased region" description="Basic and acidic residues" evidence="4">
    <location>
        <begin position="575"/>
        <end position="584"/>
    </location>
</feature>
<evidence type="ECO:0000313" key="6">
    <source>
        <dbReference type="EMBL" id="GAA2636219.1"/>
    </source>
</evidence>
<keyword evidence="2" id="KW-0328">Glycosyltransferase</keyword>
<sequence length="958" mass="102210">MANSVTRPRLAVISSGGLGGDSRAEKAAAAAARAGWDVTVVARSASTRRETHSGDGFTVIRVPVAADMQERSRTRRATPRGPRARLAHWGLPDDRALASARSAHAAWVRERTALVGWLGDTSANPAARVRAQALKGWVRLRRQAHQSRVKLYRRERARRAEEAPGPVGDWRADWPALLDWDLAFGPVIEEVGPDVIHAAGVTAIAVGARSAARLRARGLRTAWLYDAHEDVAGTRWPDRARASACPAVEAEFIGRADAVTATSGGLARLLQERHGLPRTPVIVGQAPVAEAARAARADRGGPSVRAACELEPGVPLLVHTGRIAPDRGLATAVEALAELPGAHLALVVDGERGPELRAVLDSAARAGVRERVHVLPYVPQSQVAGYLATADLGLVCREVTPDAEVALPAKVGEYLHAGLPMVSTGVRAVQLLVHGYGVGALCAAGDARALAEAVRGVLEQREVLTRNISAALLEELSWERQSPRLLRLYATLAGAAPAPAAEPGSAALDGERRAVADGERRAGVGEEGRAGREGERRAGVGEEGRAGREGQGRAGVAGEGRLVLVPRELPWPGTSRRERPREPDPEAALSVPDWRPVPPQGRPGQPRVRLGLGCANYAGQLSGFARAVCRARPDVAAEVTAHTTAGPLSGYPADVRIPRGQLGGREVKLDRVNRVLGSYTHYLADAFTPAFGWLNGQHIEDDLPALRGAGIEVALLAHGSDVRDPERHMERYAQSLFHTAPEDVLAVLIRNSARNRRVAAESGLPLFVTTPDLLDDLPGASWAPLVVNVEGWAGGDGCAGRSGERPVMERARPVVVHAPSRRWTKGTERVMPVLEELDRSGAIDFRLTEGLPWPAMRKLVKEADIVIDQFAIGTYGTFACEGMAAGKPVVAFLDERVHKEVGAVPPLVNATPDTLRTALESLLDDRAFAVRTGEESRAYVRTYHDGRYTAGVLDGFLS</sequence>
<dbReference type="Gene3D" id="3.40.50.2000">
    <property type="entry name" value="Glycogen Phosphorylase B"/>
    <property type="match status" value="3"/>
</dbReference>
<dbReference type="RefSeq" id="WP_344570283.1">
    <property type="nucleotide sequence ID" value="NZ_BAAARJ010000026.1"/>
</dbReference>
<organism evidence="6 7">
    <name type="scientific">Streptomyces axinellae</name>
    <dbReference type="NCBI Taxonomy" id="552788"/>
    <lineage>
        <taxon>Bacteria</taxon>
        <taxon>Bacillati</taxon>
        <taxon>Actinomycetota</taxon>
        <taxon>Actinomycetes</taxon>
        <taxon>Kitasatosporales</taxon>
        <taxon>Streptomycetaceae</taxon>
        <taxon>Streptomyces</taxon>
    </lineage>
</organism>
<proteinExistence type="predicted"/>
<evidence type="ECO:0000259" key="5">
    <source>
        <dbReference type="Pfam" id="PF13439"/>
    </source>
</evidence>
<dbReference type="SUPFAM" id="SSF53756">
    <property type="entry name" value="UDP-Glycosyltransferase/glycogen phosphorylase"/>
    <property type="match status" value="2"/>
</dbReference>
<protein>
    <recommendedName>
        <fullName evidence="1">D-inositol 3-phosphate glycosyltransferase</fullName>
    </recommendedName>
</protein>
<reference evidence="6 7" key="1">
    <citation type="journal article" date="2019" name="Int. J. Syst. Evol. Microbiol.">
        <title>The Global Catalogue of Microorganisms (GCM) 10K type strain sequencing project: providing services to taxonomists for standard genome sequencing and annotation.</title>
        <authorList>
            <consortium name="The Broad Institute Genomics Platform"/>
            <consortium name="The Broad Institute Genome Sequencing Center for Infectious Disease"/>
            <person name="Wu L."/>
            <person name="Ma J."/>
        </authorList>
    </citation>
    <scope>NUCLEOTIDE SEQUENCE [LARGE SCALE GENOMIC DNA]</scope>
    <source>
        <strain evidence="6 7">JCM 16373</strain>
    </source>
</reference>
<feature type="domain" description="Glycosyltransferase subfamily 4-like N-terminal" evidence="5">
    <location>
        <begin position="140"/>
        <end position="283"/>
    </location>
</feature>
<evidence type="ECO:0000256" key="3">
    <source>
        <dbReference type="ARBA" id="ARBA00022679"/>
    </source>
</evidence>
<dbReference type="Pfam" id="PF13439">
    <property type="entry name" value="Glyco_transf_4"/>
    <property type="match status" value="1"/>
</dbReference>
<name>A0ABN3QV86_9ACTN</name>
<comment type="caution">
    <text evidence="6">The sequence shown here is derived from an EMBL/GenBank/DDBJ whole genome shotgun (WGS) entry which is preliminary data.</text>
</comment>
<dbReference type="Proteomes" id="UP001501447">
    <property type="component" value="Unassembled WGS sequence"/>
</dbReference>
<evidence type="ECO:0000256" key="1">
    <source>
        <dbReference type="ARBA" id="ARBA00021292"/>
    </source>
</evidence>
<dbReference type="InterPro" id="IPR028098">
    <property type="entry name" value="Glyco_trans_4-like_N"/>
</dbReference>
<dbReference type="Pfam" id="PF13692">
    <property type="entry name" value="Glyco_trans_1_4"/>
    <property type="match status" value="1"/>
</dbReference>
<keyword evidence="3" id="KW-0808">Transferase</keyword>
<evidence type="ECO:0000256" key="4">
    <source>
        <dbReference type="SAM" id="MobiDB-lite"/>
    </source>
</evidence>
<accession>A0ABN3QV86</accession>
<feature type="compositionally biased region" description="Basic and acidic residues" evidence="4">
    <location>
        <begin position="509"/>
        <end position="551"/>
    </location>
</feature>
<dbReference type="PANTHER" id="PTHR12526:SF510">
    <property type="entry name" value="D-INOSITOL 3-PHOSPHATE GLYCOSYLTRANSFERASE"/>
    <property type="match status" value="1"/>
</dbReference>
<dbReference type="CDD" id="cd03801">
    <property type="entry name" value="GT4_PimA-like"/>
    <property type="match status" value="1"/>
</dbReference>
<gene>
    <name evidence="6" type="ORF">GCM10009863_60920</name>
</gene>
<keyword evidence="7" id="KW-1185">Reference proteome</keyword>
<dbReference type="EMBL" id="BAAARJ010000026">
    <property type="protein sequence ID" value="GAA2636219.1"/>
    <property type="molecule type" value="Genomic_DNA"/>
</dbReference>
<evidence type="ECO:0000256" key="2">
    <source>
        <dbReference type="ARBA" id="ARBA00022676"/>
    </source>
</evidence>
<feature type="compositionally biased region" description="Low complexity" evidence="4">
    <location>
        <begin position="498"/>
        <end position="507"/>
    </location>
</feature>